<name>A0ACC0A3H1_CATRO</name>
<organism evidence="1 2">
    <name type="scientific">Catharanthus roseus</name>
    <name type="common">Madagascar periwinkle</name>
    <name type="synonym">Vinca rosea</name>
    <dbReference type="NCBI Taxonomy" id="4058"/>
    <lineage>
        <taxon>Eukaryota</taxon>
        <taxon>Viridiplantae</taxon>
        <taxon>Streptophyta</taxon>
        <taxon>Embryophyta</taxon>
        <taxon>Tracheophyta</taxon>
        <taxon>Spermatophyta</taxon>
        <taxon>Magnoliopsida</taxon>
        <taxon>eudicotyledons</taxon>
        <taxon>Gunneridae</taxon>
        <taxon>Pentapetalae</taxon>
        <taxon>asterids</taxon>
        <taxon>lamiids</taxon>
        <taxon>Gentianales</taxon>
        <taxon>Apocynaceae</taxon>
        <taxon>Rauvolfioideae</taxon>
        <taxon>Vinceae</taxon>
        <taxon>Catharanthinae</taxon>
        <taxon>Catharanthus</taxon>
    </lineage>
</organism>
<reference evidence="2" key="1">
    <citation type="journal article" date="2023" name="Nat. Plants">
        <title>Single-cell RNA sequencing provides a high-resolution roadmap for understanding the multicellular compartmentation of specialized metabolism.</title>
        <authorList>
            <person name="Sun S."/>
            <person name="Shen X."/>
            <person name="Li Y."/>
            <person name="Li Y."/>
            <person name="Wang S."/>
            <person name="Li R."/>
            <person name="Zhang H."/>
            <person name="Shen G."/>
            <person name="Guo B."/>
            <person name="Wei J."/>
            <person name="Xu J."/>
            <person name="St-Pierre B."/>
            <person name="Chen S."/>
            <person name="Sun C."/>
        </authorList>
    </citation>
    <scope>NUCLEOTIDE SEQUENCE [LARGE SCALE GENOMIC DNA]</scope>
</reference>
<gene>
    <name evidence="1" type="ORF">M9H77_31684</name>
</gene>
<comment type="caution">
    <text evidence="1">The sequence shown here is derived from an EMBL/GenBank/DDBJ whole genome shotgun (WGS) entry which is preliminary data.</text>
</comment>
<keyword evidence="2" id="KW-1185">Reference proteome</keyword>
<sequence length="128" mass="14707">MDDSGCSIVELSWPWRKNSPFFLKPTPRSKVGGCGIFEWVKDPLCNWSKEIIFSLLKRLDEKKEELRKKEGELNGKEEELRKTYAALKKMAVVATISFVVGVINALIRVLSLPFVVPQCFISWFCMVH</sequence>
<accession>A0ACC0A3H1</accession>
<dbReference type="Proteomes" id="UP001060085">
    <property type="component" value="Linkage Group LG07"/>
</dbReference>
<dbReference type="EMBL" id="CM044707">
    <property type="protein sequence ID" value="KAI5654497.1"/>
    <property type="molecule type" value="Genomic_DNA"/>
</dbReference>
<evidence type="ECO:0000313" key="1">
    <source>
        <dbReference type="EMBL" id="KAI5654497.1"/>
    </source>
</evidence>
<protein>
    <submittedName>
        <fullName evidence="1">Uncharacterized protein</fullName>
    </submittedName>
</protein>
<proteinExistence type="predicted"/>
<evidence type="ECO:0000313" key="2">
    <source>
        <dbReference type="Proteomes" id="UP001060085"/>
    </source>
</evidence>